<dbReference type="PANTHER" id="PTHR43767:SF1">
    <property type="entry name" value="NONRIBOSOMAL PEPTIDE SYNTHASE PES1 (EUROFUNG)-RELATED"/>
    <property type="match status" value="1"/>
</dbReference>
<keyword evidence="3" id="KW-1185">Reference proteome</keyword>
<protein>
    <submittedName>
        <fullName evidence="2">AMP-binding protein</fullName>
    </submittedName>
</protein>
<dbReference type="PROSITE" id="PS00455">
    <property type="entry name" value="AMP_BINDING"/>
    <property type="match status" value="1"/>
</dbReference>
<dbReference type="EMBL" id="BAAAUV010000004">
    <property type="protein sequence ID" value="GAA3203665.1"/>
    <property type="molecule type" value="Genomic_DNA"/>
</dbReference>
<dbReference type="InterPro" id="IPR020845">
    <property type="entry name" value="AMP-binding_CS"/>
</dbReference>
<evidence type="ECO:0000313" key="3">
    <source>
        <dbReference type="Proteomes" id="UP001501237"/>
    </source>
</evidence>
<dbReference type="RefSeq" id="WP_344824565.1">
    <property type="nucleotide sequence ID" value="NZ_BAAAUV010000004.1"/>
</dbReference>
<gene>
    <name evidence="2" type="ORF">GCM10010468_17840</name>
</gene>
<evidence type="ECO:0000313" key="2">
    <source>
        <dbReference type="EMBL" id="GAA3203665.1"/>
    </source>
</evidence>
<reference evidence="3" key="1">
    <citation type="journal article" date="2019" name="Int. J. Syst. Evol. Microbiol.">
        <title>The Global Catalogue of Microorganisms (GCM) 10K type strain sequencing project: providing services to taxonomists for standard genome sequencing and annotation.</title>
        <authorList>
            <consortium name="The Broad Institute Genomics Platform"/>
            <consortium name="The Broad Institute Genome Sequencing Center for Infectious Disease"/>
            <person name="Wu L."/>
            <person name="Ma J."/>
        </authorList>
    </citation>
    <scope>NUCLEOTIDE SEQUENCE [LARGE SCALE GENOMIC DNA]</scope>
    <source>
        <strain evidence="3">JCM 9377</strain>
    </source>
</reference>
<dbReference type="InterPro" id="IPR050237">
    <property type="entry name" value="ATP-dep_AMP-bd_enzyme"/>
</dbReference>
<proteinExistence type="predicted"/>
<accession>A0ABP6Q7D8</accession>
<evidence type="ECO:0000259" key="1">
    <source>
        <dbReference type="Pfam" id="PF00501"/>
    </source>
</evidence>
<organism evidence="2 3">
    <name type="scientific">Actinocorallia longicatena</name>
    <dbReference type="NCBI Taxonomy" id="111803"/>
    <lineage>
        <taxon>Bacteria</taxon>
        <taxon>Bacillati</taxon>
        <taxon>Actinomycetota</taxon>
        <taxon>Actinomycetes</taxon>
        <taxon>Streptosporangiales</taxon>
        <taxon>Thermomonosporaceae</taxon>
        <taxon>Actinocorallia</taxon>
    </lineage>
</organism>
<dbReference type="InterPro" id="IPR042099">
    <property type="entry name" value="ANL_N_sf"/>
</dbReference>
<dbReference type="PANTHER" id="PTHR43767">
    <property type="entry name" value="LONG-CHAIN-FATTY-ACID--COA LIGASE"/>
    <property type="match status" value="1"/>
</dbReference>
<dbReference type="Gene3D" id="3.40.50.12780">
    <property type="entry name" value="N-terminal domain of ligase-like"/>
    <property type="match status" value="1"/>
</dbReference>
<dbReference type="Pfam" id="PF00501">
    <property type="entry name" value="AMP-binding"/>
    <property type="match status" value="1"/>
</dbReference>
<sequence>MSSAITSSEKIFYPGLMVQQAAYRYPGTRVRLDRPFDLAPELGTAHTYNDLAFLVESTAASLWAHGVRPGDVVAVYKSQNADIMLLACAIARVGAVPAMLAPALDGGTISELLEQLRPGYLITDAARLVDSDLDRVVGRLVPEILLVGRPIGGYRLLRDRYGPPPPFPDTEPGETAIITHTSGTTGLPKMVAQSRRGMQAHINVQRRIARMLRVREPYALCISFVHARTYSALAMGLERGLPFAFLTDHSLGNVRWMFDDFRPGLVETHPNTYILWEELAEEPDGPLSQVKFYIGTFDAIHPRTVKTLLRASRRRRAMYFQAYGQSETGPVTVRPYSRWIASRSQGRCVGHQIPGLTRVRIGWKSDGRIGPIEVRSRGQARTYVGQEKRFSANFTEDGWWDMTDVGHRGRFGCIHLLDREVDRAELLESVLKVEDTVISRLPELTEVVIVPLDGFLQPVVCTRHDRPLDLPAWRAAVADQPPMAKPLQARWVDLPSTATWKVKRLELRRMLLEEGYGIERMALA</sequence>
<feature type="domain" description="AMP-dependent synthetase/ligase" evidence="1">
    <location>
        <begin position="19"/>
        <end position="383"/>
    </location>
</feature>
<name>A0ABP6Q7D8_9ACTN</name>
<dbReference type="Proteomes" id="UP001501237">
    <property type="component" value="Unassembled WGS sequence"/>
</dbReference>
<dbReference type="InterPro" id="IPR000873">
    <property type="entry name" value="AMP-dep_synth/lig_dom"/>
</dbReference>
<comment type="caution">
    <text evidence="2">The sequence shown here is derived from an EMBL/GenBank/DDBJ whole genome shotgun (WGS) entry which is preliminary data.</text>
</comment>
<dbReference type="SUPFAM" id="SSF56801">
    <property type="entry name" value="Acetyl-CoA synthetase-like"/>
    <property type="match status" value="1"/>
</dbReference>